<feature type="region of interest" description="Disordered" evidence="4">
    <location>
        <begin position="325"/>
        <end position="344"/>
    </location>
</feature>
<evidence type="ECO:0000256" key="1">
    <source>
        <dbReference type="ARBA" id="ARBA00022737"/>
    </source>
</evidence>
<protein>
    <submittedName>
        <fullName evidence="5">TANC2-like 1</fullName>
    </submittedName>
</protein>
<accession>A0A8J5K218</accession>
<dbReference type="Pfam" id="PF13637">
    <property type="entry name" value="Ank_4"/>
    <property type="match status" value="1"/>
</dbReference>
<reference evidence="5" key="1">
    <citation type="journal article" date="2021" name="Sci. Adv.">
        <title>The American lobster genome reveals insights on longevity, neural, and immune adaptations.</title>
        <authorList>
            <person name="Polinski J.M."/>
            <person name="Zimin A.V."/>
            <person name="Clark K.F."/>
            <person name="Kohn A.B."/>
            <person name="Sadowski N."/>
            <person name="Timp W."/>
            <person name="Ptitsyn A."/>
            <person name="Khanna P."/>
            <person name="Romanova D.Y."/>
            <person name="Williams P."/>
            <person name="Greenwood S.J."/>
            <person name="Moroz L.L."/>
            <person name="Walt D.R."/>
            <person name="Bodnar A.G."/>
        </authorList>
    </citation>
    <scope>NUCLEOTIDE SEQUENCE</scope>
    <source>
        <strain evidence="5">GMGI-L3</strain>
    </source>
</reference>
<dbReference type="Pfam" id="PF12796">
    <property type="entry name" value="Ank_2"/>
    <property type="match status" value="1"/>
</dbReference>
<feature type="compositionally biased region" description="Polar residues" evidence="4">
    <location>
        <begin position="334"/>
        <end position="344"/>
    </location>
</feature>
<dbReference type="AlphaFoldDB" id="A0A8J5K218"/>
<feature type="region of interest" description="Disordered" evidence="4">
    <location>
        <begin position="249"/>
        <end position="315"/>
    </location>
</feature>
<feature type="compositionally biased region" description="Polar residues" evidence="4">
    <location>
        <begin position="296"/>
        <end position="315"/>
    </location>
</feature>
<dbReference type="PROSITE" id="PS50297">
    <property type="entry name" value="ANK_REP_REGION"/>
    <property type="match status" value="1"/>
</dbReference>
<dbReference type="PANTHER" id="PTHR24201">
    <property type="entry name" value="ANK_REP_REGION DOMAIN-CONTAINING PROTEIN"/>
    <property type="match status" value="1"/>
</dbReference>
<dbReference type="SMART" id="SM00248">
    <property type="entry name" value="ANK"/>
    <property type="match status" value="3"/>
</dbReference>
<feature type="non-terminal residue" evidence="5">
    <location>
        <position position="1"/>
    </location>
</feature>
<dbReference type="Gene3D" id="1.25.40.20">
    <property type="entry name" value="Ankyrin repeat-containing domain"/>
    <property type="match status" value="1"/>
</dbReference>
<organism evidence="5 6">
    <name type="scientific">Homarus americanus</name>
    <name type="common">American lobster</name>
    <dbReference type="NCBI Taxonomy" id="6706"/>
    <lineage>
        <taxon>Eukaryota</taxon>
        <taxon>Metazoa</taxon>
        <taxon>Ecdysozoa</taxon>
        <taxon>Arthropoda</taxon>
        <taxon>Crustacea</taxon>
        <taxon>Multicrustacea</taxon>
        <taxon>Malacostraca</taxon>
        <taxon>Eumalacostraca</taxon>
        <taxon>Eucarida</taxon>
        <taxon>Decapoda</taxon>
        <taxon>Pleocyemata</taxon>
        <taxon>Astacidea</taxon>
        <taxon>Nephropoidea</taxon>
        <taxon>Nephropidae</taxon>
        <taxon>Homarus</taxon>
    </lineage>
</organism>
<dbReference type="Proteomes" id="UP000747542">
    <property type="component" value="Unassembled WGS sequence"/>
</dbReference>
<feature type="compositionally biased region" description="Polar residues" evidence="4">
    <location>
        <begin position="249"/>
        <end position="271"/>
    </location>
</feature>
<evidence type="ECO:0000313" key="5">
    <source>
        <dbReference type="EMBL" id="KAG7166796.1"/>
    </source>
</evidence>
<keyword evidence="6" id="KW-1185">Reference proteome</keyword>
<gene>
    <name evidence="5" type="primary">Tanc2-L1</name>
    <name evidence="5" type="ORF">Hamer_G010460</name>
</gene>
<keyword evidence="2 3" id="KW-0040">ANK repeat</keyword>
<evidence type="ECO:0000256" key="2">
    <source>
        <dbReference type="ARBA" id="ARBA00023043"/>
    </source>
</evidence>
<feature type="compositionally biased region" description="Basic residues" evidence="4">
    <location>
        <begin position="281"/>
        <end position="293"/>
    </location>
</feature>
<sequence length="371" mass="41067">LFKAVWKCDSDTVRKLRKGDFNFNSAVNLDGERVVDEAVRQSNVAVLRELLLGGVHINAPNSRGDTPLHTAIRRGRYCKVISELHNSGADWRAPDARGWDPLQLATALGQIKTLEISIRDESINLTSVIDRLGSTLLHYAAANKQKEMAKWLVKEQGLQKDIEDEMGYQAKDYAAMVGESGLAQWLSSDKLRHIPVVKRLSVHSRQKQDQLALDQLRVHDEMDLQGIGTLTRNTGMLNISTDALNVSTGMQTRDTSTPNRLSSGSIGTPTASLDMLAAPRGKNKTHARGRKKGQAPSLSSSTTEVSYLSNRQDSLNGPITVAQTHHRKNEGQGRWQNNSEDTDSLTNFTEFLGAEEQTILFKGREMSPDIE</sequence>
<dbReference type="PANTHER" id="PTHR24201:SF2">
    <property type="entry name" value="ANKYRIN REPEAT DOMAIN-CONTAINING PROTEIN 42"/>
    <property type="match status" value="1"/>
</dbReference>
<feature type="repeat" description="ANK" evidence="3">
    <location>
        <begin position="63"/>
        <end position="96"/>
    </location>
</feature>
<dbReference type="PROSITE" id="PS50088">
    <property type="entry name" value="ANK_REPEAT"/>
    <property type="match status" value="1"/>
</dbReference>
<feature type="non-terminal residue" evidence="5">
    <location>
        <position position="371"/>
    </location>
</feature>
<dbReference type="InterPro" id="IPR036770">
    <property type="entry name" value="Ankyrin_rpt-contain_sf"/>
</dbReference>
<evidence type="ECO:0000313" key="6">
    <source>
        <dbReference type="Proteomes" id="UP000747542"/>
    </source>
</evidence>
<dbReference type="EMBL" id="JAHLQT010022185">
    <property type="protein sequence ID" value="KAG7166796.1"/>
    <property type="molecule type" value="Genomic_DNA"/>
</dbReference>
<comment type="caution">
    <text evidence="5">The sequence shown here is derived from an EMBL/GenBank/DDBJ whole genome shotgun (WGS) entry which is preliminary data.</text>
</comment>
<proteinExistence type="predicted"/>
<name>A0A8J5K218_HOMAM</name>
<dbReference type="InterPro" id="IPR002110">
    <property type="entry name" value="Ankyrin_rpt"/>
</dbReference>
<dbReference type="InterPro" id="IPR050776">
    <property type="entry name" value="Ank_Repeat/CDKN_Inhibitor"/>
</dbReference>
<evidence type="ECO:0000256" key="3">
    <source>
        <dbReference type="PROSITE-ProRule" id="PRU00023"/>
    </source>
</evidence>
<dbReference type="SUPFAM" id="SSF48403">
    <property type="entry name" value="Ankyrin repeat"/>
    <property type="match status" value="1"/>
</dbReference>
<keyword evidence="1" id="KW-0677">Repeat</keyword>
<evidence type="ECO:0000256" key="4">
    <source>
        <dbReference type="SAM" id="MobiDB-lite"/>
    </source>
</evidence>